<evidence type="ECO:0000313" key="2">
    <source>
        <dbReference type="Proteomes" id="UP001239111"/>
    </source>
</evidence>
<reference evidence="1" key="1">
    <citation type="submission" date="2023-04" db="EMBL/GenBank/DDBJ databases">
        <title>A chromosome-level genome assembly of the parasitoid wasp Eretmocerus hayati.</title>
        <authorList>
            <person name="Zhong Y."/>
            <person name="Liu S."/>
            <person name="Liu Y."/>
        </authorList>
    </citation>
    <scope>NUCLEOTIDE SEQUENCE</scope>
    <source>
        <strain evidence="1">ZJU_SS_LIU_2023</strain>
    </source>
</reference>
<gene>
    <name evidence="1" type="ORF">QAD02_008808</name>
</gene>
<keyword evidence="2" id="KW-1185">Reference proteome</keyword>
<organism evidence="1 2">
    <name type="scientific">Eretmocerus hayati</name>
    <dbReference type="NCBI Taxonomy" id="131215"/>
    <lineage>
        <taxon>Eukaryota</taxon>
        <taxon>Metazoa</taxon>
        <taxon>Ecdysozoa</taxon>
        <taxon>Arthropoda</taxon>
        <taxon>Hexapoda</taxon>
        <taxon>Insecta</taxon>
        <taxon>Pterygota</taxon>
        <taxon>Neoptera</taxon>
        <taxon>Endopterygota</taxon>
        <taxon>Hymenoptera</taxon>
        <taxon>Apocrita</taxon>
        <taxon>Proctotrupomorpha</taxon>
        <taxon>Chalcidoidea</taxon>
        <taxon>Aphelinidae</taxon>
        <taxon>Aphelininae</taxon>
        <taxon>Eretmocerus</taxon>
    </lineage>
</organism>
<name>A0ACC2N7U1_9HYME</name>
<comment type="caution">
    <text evidence="1">The sequence shown here is derived from an EMBL/GenBank/DDBJ whole genome shotgun (WGS) entry which is preliminary data.</text>
</comment>
<proteinExistence type="predicted"/>
<dbReference type="EMBL" id="CM056744">
    <property type="protein sequence ID" value="KAJ8667146.1"/>
    <property type="molecule type" value="Genomic_DNA"/>
</dbReference>
<evidence type="ECO:0000313" key="1">
    <source>
        <dbReference type="EMBL" id="KAJ8667146.1"/>
    </source>
</evidence>
<sequence length="615" mass="71450">MTLKSLSLDEVKSFPKYSIKSSIPCQNEQPAARPGVATWSGVRLRDLVEDLVREFPNGILSQNNFYFTLLEFCKNRKTNTKYLWVPSADMERMENGGQLIFECLDNETTTSSKDTITFDQAVDPKFEALLAYEADGEEITPSHGYPIRLSDRERQEDEVFALQSILNNDELRVRKNGNKIECLFSISCELGEDKLQLKFGKFAVWGSASVKHLPLIHFCLQLPENYPSMSPPQYLLSISWLTPWAASLICQKLDELWHENCPSEILFTWVQFLKCEVLLFLDVTDCLDISYLYNLYSHPDDQFFSEILEWKDERVVYGGLNLNPFEKIMKHNASYTQQQFENQFHECGICFDTYVGKLCLKVDTCEHVFCKDCFAEFLQIKIKERNVMCIQCPAHDCRVILKSGQVQENCSSELFETYVKEVEESRLLRMRNLAYCPRKVCQTPVIIKDGENLASCPACEYNFCPFCSKVYHGVMPCKMDVDEKLKLMKEYKNGNSMTRKYLEKKYGKNQIRQIAEKLSTEDYLERNTRNCPDCGIMTTKISGCNYMNCSRCHINFCWLCNERLMENSYDHFKSDGKGPCTGRLFDQDDDPEFARDATDHFEFIQELRMIMKTNL</sequence>
<accession>A0ACC2N7U1</accession>
<dbReference type="Proteomes" id="UP001239111">
    <property type="component" value="Chromosome 4"/>
</dbReference>
<protein>
    <submittedName>
        <fullName evidence="1">Uncharacterized protein</fullName>
    </submittedName>
</protein>